<accession>A0A9N9FGS8</accession>
<reference evidence="1" key="1">
    <citation type="submission" date="2021-06" db="EMBL/GenBank/DDBJ databases">
        <authorList>
            <person name="Kallberg Y."/>
            <person name="Tangrot J."/>
            <person name="Rosling A."/>
        </authorList>
    </citation>
    <scope>NUCLEOTIDE SEQUENCE</scope>
    <source>
        <strain evidence="1">87-6 pot B 2015</strain>
    </source>
</reference>
<proteinExistence type="predicted"/>
<keyword evidence="2" id="KW-1185">Reference proteome</keyword>
<evidence type="ECO:0000313" key="2">
    <source>
        <dbReference type="Proteomes" id="UP000789375"/>
    </source>
</evidence>
<organism evidence="1 2">
    <name type="scientific">Funneliformis mosseae</name>
    <name type="common">Endomycorrhizal fungus</name>
    <name type="synonym">Glomus mosseae</name>
    <dbReference type="NCBI Taxonomy" id="27381"/>
    <lineage>
        <taxon>Eukaryota</taxon>
        <taxon>Fungi</taxon>
        <taxon>Fungi incertae sedis</taxon>
        <taxon>Mucoromycota</taxon>
        <taxon>Glomeromycotina</taxon>
        <taxon>Glomeromycetes</taxon>
        <taxon>Glomerales</taxon>
        <taxon>Glomeraceae</taxon>
        <taxon>Funneliformis</taxon>
    </lineage>
</organism>
<sequence>MRNKVNLNTLQKCKLRENKTPEHYEAHLIKKREKKWKRKAVEITEEWDARCTYYPTTAAESKYVRAGLRHSRAVRSECRSSI</sequence>
<gene>
    <name evidence="1" type="ORF">FMOSSE_LOCUS5696</name>
</gene>
<comment type="caution">
    <text evidence="1">The sequence shown here is derived from an EMBL/GenBank/DDBJ whole genome shotgun (WGS) entry which is preliminary data.</text>
</comment>
<dbReference type="EMBL" id="CAJVPP010001115">
    <property type="protein sequence ID" value="CAG8535010.1"/>
    <property type="molecule type" value="Genomic_DNA"/>
</dbReference>
<dbReference type="Proteomes" id="UP000789375">
    <property type="component" value="Unassembled WGS sequence"/>
</dbReference>
<evidence type="ECO:0000313" key="1">
    <source>
        <dbReference type="EMBL" id="CAG8535010.1"/>
    </source>
</evidence>
<name>A0A9N9FGS8_FUNMO</name>
<protein>
    <submittedName>
        <fullName evidence="1">14695_t:CDS:1</fullName>
    </submittedName>
</protein>
<dbReference type="AlphaFoldDB" id="A0A9N9FGS8"/>